<keyword evidence="1" id="KW-1133">Transmembrane helix</keyword>
<dbReference type="OrthoDB" id="2209079at2"/>
<evidence type="ECO:0000313" key="2">
    <source>
        <dbReference type="EMBL" id="SKA05771.1"/>
    </source>
</evidence>
<dbReference type="STRING" id="263852.SAMN02745116_02266"/>
<keyword evidence="3" id="KW-1185">Reference proteome</keyword>
<feature type="transmembrane region" description="Helical" evidence="1">
    <location>
        <begin position="172"/>
        <end position="195"/>
    </location>
</feature>
<feature type="transmembrane region" description="Helical" evidence="1">
    <location>
        <begin position="16"/>
        <end position="34"/>
    </location>
</feature>
<dbReference type="Proteomes" id="UP000190328">
    <property type="component" value="Unassembled WGS sequence"/>
</dbReference>
<reference evidence="2 3" key="1">
    <citation type="submission" date="2017-02" db="EMBL/GenBank/DDBJ databases">
        <authorList>
            <person name="Peterson S.W."/>
        </authorList>
    </citation>
    <scope>NUCLEOTIDE SEQUENCE [LARGE SCALE GENOMIC DNA]</scope>
    <source>
        <strain evidence="2 3">ATCC BAA-1030</strain>
    </source>
</reference>
<keyword evidence="1" id="KW-0812">Transmembrane</keyword>
<gene>
    <name evidence="2" type="ORF">SAMN02745116_02266</name>
</gene>
<feature type="transmembrane region" description="Helical" evidence="1">
    <location>
        <begin position="262"/>
        <end position="290"/>
    </location>
</feature>
<feature type="transmembrane region" description="Helical" evidence="1">
    <location>
        <begin position="216"/>
        <end position="242"/>
    </location>
</feature>
<evidence type="ECO:0000313" key="3">
    <source>
        <dbReference type="Proteomes" id="UP000190328"/>
    </source>
</evidence>
<accession>A0A1T4QQL5</accession>
<sequence length="353" mass="40046">MNYFNFLSKKVFKSKLSWVPVIILFMVIAGMLFLNNRAAQQINIGVQTEENITRNALAIEEGKAKLKELDENSEHYTLLKQTIAESTQIIEEDKVFLKNYNAGNWKFIYPQHIKNMQKARDAIAKNNPEKSVLEALDRDLQLYRSLAKTNLTFENSDFPVTTIQYLLSLFRYTLPILLTLSIVFILSNLYGSTYYESINKSILLPQKKQTVMLKNIVTGVVLSLLLFVLLLSFAALISSIFFGFGSVDFPILHYQLQTREVYFAKVGGVILPTLILQMLSIVFIVNVVFLITSICKNKMTSLFLSGLILVAGVVAPKILQPLQTIAQYIPTAYLNSFDIVTGTFQKELNIKNK</sequence>
<organism evidence="2 3">
    <name type="scientific">Pilibacter termitis</name>
    <dbReference type="NCBI Taxonomy" id="263852"/>
    <lineage>
        <taxon>Bacteria</taxon>
        <taxon>Bacillati</taxon>
        <taxon>Bacillota</taxon>
        <taxon>Bacilli</taxon>
        <taxon>Lactobacillales</taxon>
        <taxon>Enterococcaceae</taxon>
        <taxon>Pilibacter</taxon>
    </lineage>
</organism>
<dbReference type="AlphaFoldDB" id="A0A1T4QQL5"/>
<feature type="transmembrane region" description="Helical" evidence="1">
    <location>
        <begin position="302"/>
        <end position="319"/>
    </location>
</feature>
<proteinExistence type="predicted"/>
<evidence type="ECO:0000256" key="1">
    <source>
        <dbReference type="SAM" id="Phobius"/>
    </source>
</evidence>
<keyword evidence="1" id="KW-0472">Membrane</keyword>
<dbReference type="RefSeq" id="WP_078808168.1">
    <property type="nucleotide sequence ID" value="NZ_FUXI01000032.1"/>
</dbReference>
<evidence type="ECO:0008006" key="4">
    <source>
        <dbReference type="Google" id="ProtNLM"/>
    </source>
</evidence>
<protein>
    <recommendedName>
        <fullName evidence="4">ABC-2 family transporter protein</fullName>
    </recommendedName>
</protein>
<name>A0A1T4QQL5_9ENTE</name>
<dbReference type="EMBL" id="FUXI01000032">
    <property type="protein sequence ID" value="SKA05771.1"/>
    <property type="molecule type" value="Genomic_DNA"/>
</dbReference>